<dbReference type="GO" id="GO:0005506">
    <property type="term" value="F:iron ion binding"/>
    <property type="evidence" value="ECO:0007669"/>
    <property type="project" value="InterPro"/>
</dbReference>
<dbReference type="EMBL" id="QGMK01000036">
    <property type="protein sequence ID" value="TVY85012.1"/>
    <property type="molecule type" value="Genomic_DNA"/>
</dbReference>
<dbReference type="GO" id="GO:0016705">
    <property type="term" value="F:oxidoreductase activity, acting on paired donors, with incorporation or reduction of molecular oxygen"/>
    <property type="evidence" value="ECO:0007669"/>
    <property type="project" value="InterPro"/>
</dbReference>
<dbReference type="InterPro" id="IPR036396">
    <property type="entry name" value="Cyt_P450_sf"/>
</dbReference>
<dbReference type="InterPro" id="IPR053007">
    <property type="entry name" value="CYP450_monoxygenase_sec-met"/>
</dbReference>
<dbReference type="InterPro" id="IPR001128">
    <property type="entry name" value="Cyt_P450"/>
</dbReference>
<dbReference type="Proteomes" id="UP000469558">
    <property type="component" value="Unassembled WGS sequence"/>
</dbReference>
<sequence>MVFLTKIKEHACLLTNLRVDLNAISEVQSNELGQEKKLDVGRLKNECPLLNSTFNEVRLHASSLSSRIVTENTISKSNILLKKGSIINMPSAILHSNKHYWGIGADFFDSRRFLDRKFSGALRKEEALAFRPFAIGGGSTLCPGRHFGLRRPQEH</sequence>
<name>A0A8T9CIK4_9HELO</name>
<keyword evidence="2" id="KW-1185">Reference proteome</keyword>
<dbReference type="GO" id="GO:0004497">
    <property type="term" value="F:monooxygenase activity"/>
    <property type="evidence" value="ECO:0007669"/>
    <property type="project" value="InterPro"/>
</dbReference>
<evidence type="ECO:0008006" key="3">
    <source>
        <dbReference type="Google" id="ProtNLM"/>
    </source>
</evidence>
<dbReference type="OrthoDB" id="3366823at2759"/>
<dbReference type="GO" id="GO:0020037">
    <property type="term" value="F:heme binding"/>
    <property type="evidence" value="ECO:0007669"/>
    <property type="project" value="InterPro"/>
</dbReference>
<organism evidence="1 2">
    <name type="scientific">Lachnellula suecica</name>
    <dbReference type="NCBI Taxonomy" id="602035"/>
    <lineage>
        <taxon>Eukaryota</taxon>
        <taxon>Fungi</taxon>
        <taxon>Dikarya</taxon>
        <taxon>Ascomycota</taxon>
        <taxon>Pezizomycotina</taxon>
        <taxon>Leotiomycetes</taxon>
        <taxon>Helotiales</taxon>
        <taxon>Lachnaceae</taxon>
        <taxon>Lachnellula</taxon>
    </lineage>
</organism>
<evidence type="ECO:0000313" key="1">
    <source>
        <dbReference type="EMBL" id="TVY85012.1"/>
    </source>
</evidence>
<dbReference type="SUPFAM" id="SSF48264">
    <property type="entry name" value="Cytochrome P450"/>
    <property type="match status" value="1"/>
</dbReference>
<protein>
    <recommendedName>
        <fullName evidence="3">Cytochrome P450</fullName>
    </recommendedName>
</protein>
<gene>
    <name evidence="1" type="ORF">LSUE1_G000919</name>
</gene>
<evidence type="ECO:0000313" key="2">
    <source>
        <dbReference type="Proteomes" id="UP000469558"/>
    </source>
</evidence>
<proteinExistence type="predicted"/>
<dbReference type="PANTHER" id="PTHR47582:SF1">
    <property type="entry name" value="P450, PUTATIVE (EUROFUNG)-RELATED"/>
    <property type="match status" value="1"/>
</dbReference>
<comment type="caution">
    <text evidence="1">The sequence shown here is derived from an EMBL/GenBank/DDBJ whole genome shotgun (WGS) entry which is preliminary data.</text>
</comment>
<dbReference type="Pfam" id="PF00067">
    <property type="entry name" value="p450"/>
    <property type="match status" value="1"/>
</dbReference>
<reference evidence="1 2" key="1">
    <citation type="submission" date="2018-05" db="EMBL/GenBank/DDBJ databases">
        <title>Genome sequencing and assembly of the regulated plant pathogen Lachnellula willkommii and related sister species for the development of diagnostic species identification markers.</title>
        <authorList>
            <person name="Giroux E."/>
            <person name="Bilodeau G."/>
        </authorList>
    </citation>
    <scope>NUCLEOTIDE SEQUENCE [LARGE SCALE GENOMIC DNA]</scope>
    <source>
        <strain evidence="1 2">CBS 268.59</strain>
    </source>
</reference>
<accession>A0A8T9CIK4</accession>
<dbReference type="Gene3D" id="1.10.630.10">
    <property type="entry name" value="Cytochrome P450"/>
    <property type="match status" value="1"/>
</dbReference>
<dbReference type="PANTHER" id="PTHR47582">
    <property type="entry name" value="P450, PUTATIVE (EUROFUNG)-RELATED"/>
    <property type="match status" value="1"/>
</dbReference>
<dbReference type="AlphaFoldDB" id="A0A8T9CIK4"/>